<dbReference type="InterPro" id="IPR014743">
    <property type="entry name" value="Cl-channel_core"/>
</dbReference>
<dbReference type="InterPro" id="IPR051280">
    <property type="entry name" value="Cl-channel/antiporter"/>
</dbReference>
<gene>
    <name evidence="5" type="primary">g661</name>
    <name evidence="5" type="ORF">VP750_LOCUS574</name>
</gene>
<keyword evidence="3" id="KW-0472">Membrane</keyword>
<dbReference type="SUPFAM" id="SSF81340">
    <property type="entry name" value="Clc chloride channel"/>
    <property type="match status" value="1"/>
</dbReference>
<feature type="transmembrane region" description="Helical" evidence="3">
    <location>
        <begin position="129"/>
        <end position="150"/>
    </location>
</feature>
<accession>A0ABP1FG95</accession>
<feature type="transmembrane region" description="Helical" evidence="3">
    <location>
        <begin position="175"/>
        <end position="196"/>
    </location>
</feature>
<protein>
    <submittedName>
        <fullName evidence="5">G661 protein</fullName>
    </submittedName>
</protein>
<evidence type="ECO:0000256" key="1">
    <source>
        <dbReference type="ARBA" id="ARBA00022737"/>
    </source>
</evidence>
<evidence type="ECO:0000313" key="6">
    <source>
        <dbReference type="Proteomes" id="UP001497392"/>
    </source>
</evidence>
<evidence type="ECO:0000313" key="5">
    <source>
        <dbReference type="EMBL" id="CAL5218915.1"/>
    </source>
</evidence>
<keyword evidence="3" id="KW-1133">Transmembrane helix</keyword>
<feature type="chain" id="PRO_5045510765" evidence="4">
    <location>
        <begin position="20"/>
        <end position="261"/>
    </location>
</feature>
<evidence type="ECO:0000256" key="2">
    <source>
        <dbReference type="ARBA" id="ARBA00023122"/>
    </source>
</evidence>
<keyword evidence="3" id="KW-0812">Transmembrane</keyword>
<evidence type="ECO:0000256" key="3">
    <source>
        <dbReference type="SAM" id="Phobius"/>
    </source>
</evidence>
<keyword evidence="1" id="KW-0677">Repeat</keyword>
<comment type="caution">
    <text evidence="5">The sequence shown here is derived from an EMBL/GenBank/DDBJ whole genome shotgun (WGS) entry which is preliminary data.</text>
</comment>
<dbReference type="EMBL" id="CAXHTA020000001">
    <property type="protein sequence ID" value="CAL5218915.1"/>
    <property type="molecule type" value="Genomic_DNA"/>
</dbReference>
<dbReference type="PANTHER" id="PTHR11689:SF136">
    <property type="entry name" value="H(+)_CL(-) EXCHANGE TRANSPORTER 7"/>
    <property type="match status" value="1"/>
</dbReference>
<sequence>MQFVIALLLSIFERHALDALEDGAAGTFGIDARADQSHGIQNLKEKVSETLRVFQQTGVLHEREYDERVSPSVHGAPRNAEEGKEVLGRLQRMDNFESQDFDAMENDIERAANLNRDHLDYLVEESWRWAFAFFIGLAMGLCAFLVDISLETLNNWKFGAVDSVIRSRGGFWRPYLAFIGICLLYSGISGALVSFGSPLAAGSGIPEIKTYLNGVHVKGELSPSLESPALQSCFCSDYAPLEFMRIVRNHTSHGRALLKHL</sequence>
<feature type="signal peptide" evidence="4">
    <location>
        <begin position="1"/>
        <end position="19"/>
    </location>
</feature>
<name>A0ABP1FG95_9CHLO</name>
<keyword evidence="6" id="KW-1185">Reference proteome</keyword>
<dbReference type="PANTHER" id="PTHR11689">
    <property type="entry name" value="CHLORIDE CHANNEL PROTEIN CLC FAMILY MEMBER"/>
    <property type="match status" value="1"/>
</dbReference>
<dbReference type="Proteomes" id="UP001497392">
    <property type="component" value="Unassembled WGS sequence"/>
</dbReference>
<keyword evidence="4" id="KW-0732">Signal</keyword>
<organism evidence="5 6">
    <name type="scientific">Coccomyxa viridis</name>
    <dbReference type="NCBI Taxonomy" id="1274662"/>
    <lineage>
        <taxon>Eukaryota</taxon>
        <taxon>Viridiplantae</taxon>
        <taxon>Chlorophyta</taxon>
        <taxon>core chlorophytes</taxon>
        <taxon>Trebouxiophyceae</taxon>
        <taxon>Trebouxiophyceae incertae sedis</taxon>
        <taxon>Coccomyxaceae</taxon>
        <taxon>Coccomyxa</taxon>
    </lineage>
</organism>
<evidence type="ECO:0000256" key="4">
    <source>
        <dbReference type="SAM" id="SignalP"/>
    </source>
</evidence>
<keyword evidence="2" id="KW-0129">CBS domain</keyword>
<dbReference type="Gene3D" id="1.10.3080.10">
    <property type="entry name" value="Clc chloride channel"/>
    <property type="match status" value="1"/>
</dbReference>
<proteinExistence type="predicted"/>
<reference evidence="5 6" key="1">
    <citation type="submission" date="2024-06" db="EMBL/GenBank/DDBJ databases">
        <authorList>
            <person name="Kraege A."/>
            <person name="Thomma B."/>
        </authorList>
    </citation>
    <scope>NUCLEOTIDE SEQUENCE [LARGE SCALE GENOMIC DNA]</scope>
</reference>